<gene>
    <name evidence="8" type="ORF">NW762_014548</name>
</gene>
<feature type="transmembrane region" description="Helical" evidence="6">
    <location>
        <begin position="164"/>
        <end position="182"/>
    </location>
</feature>
<feature type="domain" description="Amino acid permease/ SLC12A" evidence="7">
    <location>
        <begin position="55"/>
        <end position="511"/>
    </location>
</feature>
<keyword evidence="2 6" id="KW-0812">Transmembrane</keyword>
<evidence type="ECO:0000256" key="3">
    <source>
        <dbReference type="ARBA" id="ARBA00022989"/>
    </source>
</evidence>
<sequence length="554" mass="60876">MAANGMPDERFVQSSDQVKDISKQEPITDEKADILNGSSESEHGEYRRSFSTRQVHLISLSANVGSGLFIGTGKALATGGPGSMLLAYLTAGIGCWANLHTLAEMTIAFPTSGNYIDYAGRWVDPAIAFGAGFAEWLGWVATFAAEGVFFIVLVDFWAEGAVPNAALLTIFLVISYAVFMMPNTVFAWLQYIGALVKIFLFILLIILSIAVIGGAGPQGFVHHGEYWTDLPAFKNGFAGFANSALLAMWAVGDQVFVGVMGGEAQNPRYSMAHAANLVPFRVNFMYLSTVTFVSLLVPSDHSRLLGGGDSTASPFIIAVQQVGISGIPHLFNICMIITILAIGLEGVYLSSRILREMALQKLVPEFIANVDSEGRPRWSLFITTTLGTILTYMSLTADGNKALDWFISITSTSFFMNWAIVAITSIRFRAALRAQNDPLFSEAYAWKVKLWPAGPVVVLAIVCLMLACCILAGAFPLDSDGFTAYNFFQYMIGLIIIFTFTLGYKLIFKTPWRDPATADLVTRRRPLTVEELEQLDHHYEMPRWRRVGTYLKVW</sequence>
<accession>A0A9W8V6L3</accession>
<comment type="caution">
    <text evidence="8">The sequence shown here is derived from an EMBL/GenBank/DDBJ whole genome shotgun (WGS) entry which is preliminary data.</text>
</comment>
<dbReference type="Gene3D" id="1.20.1740.10">
    <property type="entry name" value="Amino acid/polyamine transporter I"/>
    <property type="match status" value="1"/>
</dbReference>
<feature type="transmembrane region" description="Helical" evidence="6">
    <location>
        <begin position="487"/>
        <end position="507"/>
    </location>
</feature>
<dbReference type="GO" id="GO:0015171">
    <property type="term" value="F:amino acid transmembrane transporter activity"/>
    <property type="evidence" value="ECO:0007669"/>
    <property type="project" value="TreeGrafter"/>
</dbReference>
<evidence type="ECO:0000259" key="7">
    <source>
        <dbReference type="Pfam" id="PF00324"/>
    </source>
</evidence>
<feature type="region of interest" description="Disordered" evidence="5">
    <location>
        <begin position="1"/>
        <end position="40"/>
    </location>
</feature>
<dbReference type="PANTHER" id="PTHR43341:SF4">
    <property type="entry name" value="ARGININE PERMEASE CAN1-RELATED"/>
    <property type="match status" value="1"/>
</dbReference>
<feature type="transmembrane region" description="Helical" evidence="6">
    <location>
        <begin position="453"/>
        <end position="475"/>
    </location>
</feature>
<evidence type="ECO:0000256" key="5">
    <source>
        <dbReference type="SAM" id="MobiDB-lite"/>
    </source>
</evidence>
<reference evidence="8" key="1">
    <citation type="submission" date="2022-09" db="EMBL/GenBank/DDBJ databases">
        <title>Fusarium specimens isolated from Avocado Roots.</title>
        <authorList>
            <person name="Stajich J."/>
            <person name="Roper C."/>
            <person name="Heimlech-Rivalta G."/>
        </authorList>
    </citation>
    <scope>NUCLEOTIDE SEQUENCE</scope>
    <source>
        <strain evidence="8">CF00136</strain>
    </source>
</reference>
<name>A0A9W8V6L3_9HYPO</name>
<feature type="transmembrane region" description="Helical" evidence="6">
    <location>
        <begin position="194"/>
        <end position="216"/>
    </location>
</feature>
<dbReference type="GO" id="GO:0016020">
    <property type="term" value="C:membrane"/>
    <property type="evidence" value="ECO:0007669"/>
    <property type="project" value="UniProtKB-SubCell"/>
</dbReference>
<dbReference type="InterPro" id="IPR004841">
    <property type="entry name" value="AA-permease/SLC12A_dom"/>
</dbReference>
<organism evidence="8 9">
    <name type="scientific">Fusarium torreyae</name>
    <dbReference type="NCBI Taxonomy" id="1237075"/>
    <lineage>
        <taxon>Eukaryota</taxon>
        <taxon>Fungi</taxon>
        <taxon>Dikarya</taxon>
        <taxon>Ascomycota</taxon>
        <taxon>Pezizomycotina</taxon>
        <taxon>Sordariomycetes</taxon>
        <taxon>Hypocreomycetidae</taxon>
        <taxon>Hypocreales</taxon>
        <taxon>Nectriaceae</taxon>
        <taxon>Fusarium</taxon>
    </lineage>
</organism>
<keyword evidence="9" id="KW-1185">Reference proteome</keyword>
<dbReference type="InterPro" id="IPR050524">
    <property type="entry name" value="APC_YAT"/>
</dbReference>
<protein>
    <recommendedName>
        <fullName evidence="7">Amino acid permease/ SLC12A domain-containing protein</fullName>
    </recommendedName>
</protein>
<dbReference type="Pfam" id="PF00324">
    <property type="entry name" value="AA_permease"/>
    <property type="match status" value="1"/>
</dbReference>
<feature type="transmembrane region" description="Helical" evidence="6">
    <location>
        <begin position="415"/>
        <end position="432"/>
    </location>
</feature>
<feature type="transmembrane region" description="Helical" evidence="6">
    <location>
        <begin position="136"/>
        <end position="158"/>
    </location>
</feature>
<feature type="transmembrane region" description="Helical" evidence="6">
    <location>
        <begin position="378"/>
        <end position="395"/>
    </location>
</feature>
<dbReference type="PANTHER" id="PTHR43341">
    <property type="entry name" value="AMINO ACID PERMEASE"/>
    <property type="match status" value="1"/>
</dbReference>
<dbReference type="EMBL" id="JAOQAZ010000052">
    <property type="protein sequence ID" value="KAJ4244167.1"/>
    <property type="molecule type" value="Genomic_DNA"/>
</dbReference>
<feature type="transmembrane region" description="Helical" evidence="6">
    <location>
        <begin position="330"/>
        <end position="349"/>
    </location>
</feature>
<dbReference type="Proteomes" id="UP001152049">
    <property type="component" value="Unassembled WGS sequence"/>
</dbReference>
<evidence type="ECO:0000256" key="2">
    <source>
        <dbReference type="ARBA" id="ARBA00022692"/>
    </source>
</evidence>
<evidence type="ECO:0000313" key="9">
    <source>
        <dbReference type="Proteomes" id="UP001152049"/>
    </source>
</evidence>
<keyword evidence="4 6" id="KW-0472">Membrane</keyword>
<dbReference type="OrthoDB" id="3900342at2759"/>
<proteinExistence type="predicted"/>
<dbReference type="AlphaFoldDB" id="A0A9W8V6L3"/>
<feature type="transmembrane region" description="Helical" evidence="6">
    <location>
        <begin position="278"/>
        <end position="297"/>
    </location>
</feature>
<comment type="subcellular location">
    <subcellularLocation>
        <location evidence="1">Membrane</location>
        <topology evidence="1">Multi-pass membrane protein</topology>
    </subcellularLocation>
</comment>
<evidence type="ECO:0000256" key="1">
    <source>
        <dbReference type="ARBA" id="ARBA00004141"/>
    </source>
</evidence>
<evidence type="ECO:0000256" key="4">
    <source>
        <dbReference type="ARBA" id="ARBA00023136"/>
    </source>
</evidence>
<feature type="compositionally biased region" description="Basic and acidic residues" evidence="5">
    <location>
        <begin position="7"/>
        <end position="33"/>
    </location>
</feature>
<evidence type="ECO:0000256" key="6">
    <source>
        <dbReference type="SAM" id="Phobius"/>
    </source>
</evidence>
<evidence type="ECO:0000313" key="8">
    <source>
        <dbReference type="EMBL" id="KAJ4244167.1"/>
    </source>
</evidence>
<dbReference type="PIRSF" id="PIRSF006060">
    <property type="entry name" value="AA_transporter"/>
    <property type="match status" value="1"/>
</dbReference>
<feature type="transmembrane region" description="Helical" evidence="6">
    <location>
        <begin position="236"/>
        <end position="257"/>
    </location>
</feature>
<keyword evidence="3 6" id="KW-1133">Transmembrane helix</keyword>